<proteinExistence type="predicted"/>
<evidence type="ECO:0000313" key="2">
    <source>
        <dbReference type="EMBL" id="CAD9387905.1"/>
    </source>
</evidence>
<dbReference type="EMBL" id="HBGT01004088">
    <property type="protein sequence ID" value="CAD9387905.1"/>
    <property type="molecule type" value="Transcribed_RNA"/>
</dbReference>
<protein>
    <submittedName>
        <fullName evidence="2">Uncharacterized protein</fullName>
    </submittedName>
</protein>
<sequence length="104" mass="10708">MHFNAPHLTTEGGVHEQGINGSIVSIEGGEIGEVGVGSPRESGPNPRACSPKSVRVRGFARRTLACTDRGPPGIVPCVYVDAGRPVSQAPKGEGGLRPPCLIAL</sequence>
<feature type="region of interest" description="Disordered" evidence="1">
    <location>
        <begin position="32"/>
        <end position="52"/>
    </location>
</feature>
<evidence type="ECO:0000256" key="1">
    <source>
        <dbReference type="SAM" id="MobiDB-lite"/>
    </source>
</evidence>
<accession>A0A7S2B7P8</accession>
<reference evidence="2" key="1">
    <citation type="submission" date="2021-01" db="EMBL/GenBank/DDBJ databases">
        <authorList>
            <person name="Corre E."/>
            <person name="Pelletier E."/>
            <person name="Niang G."/>
            <person name="Scheremetjew M."/>
            <person name="Finn R."/>
            <person name="Kale V."/>
            <person name="Holt S."/>
            <person name="Cochrane G."/>
            <person name="Meng A."/>
            <person name="Brown T."/>
            <person name="Cohen L."/>
        </authorList>
    </citation>
    <scope>NUCLEOTIDE SEQUENCE</scope>
    <source>
        <strain evidence="2">RCC1693</strain>
    </source>
</reference>
<gene>
    <name evidence="2" type="ORF">FPAR1323_LOCUS2278</name>
</gene>
<name>A0A7S2B7P8_9STRA</name>
<dbReference type="AlphaFoldDB" id="A0A7S2B7P8"/>
<organism evidence="2">
    <name type="scientific">Florenciella parvula</name>
    <dbReference type="NCBI Taxonomy" id="236787"/>
    <lineage>
        <taxon>Eukaryota</taxon>
        <taxon>Sar</taxon>
        <taxon>Stramenopiles</taxon>
        <taxon>Ochrophyta</taxon>
        <taxon>Dictyochophyceae</taxon>
        <taxon>Florenciellales</taxon>
        <taxon>Florenciella</taxon>
    </lineage>
</organism>